<name>A0A382I2I3_9ZZZZ</name>
<feature type="non-terminal residue" evidence="2">
    <location>
        <position position="1"/>
    </location>
</feature>
<evidence type="ECO:0000256" key="1">
    <source>
        <dbReference type="SAM" id="MobiDB-lite"/>
    </source>
</evidence>
<evidence type="ECO:0000313" key="2">
    <source>
        <dbReference type="EMBL" id="SVB93509.1"/>
    </source>
</evidence>
<accession>A0A382I2I3</accession>
<dbReference type="AlphaFoldDB" id="A0A382I2I3"/>
<proteinExistence type="predicted"/>
<gene>
    <name evidence="2" type="ORF">METZ01_LOCUS246363</name>
</gene>
<reference evidence="2" key="1">
    <citation type="submission" date="2018-05" db="EMBL/GenBank/DDBJ databases">
        <authorList>
            <person name="Lanie J.A."/>
            <person name="Ng W.-L."/>
            <person name="Kazmierczak K.M."/>
            <person name="Andrzejewski T.M."/>
            <person name="Davidsen T.M."/>
            <person name="Wayne K.J."/>
            <person name="Tettelin H."/>
            <person name="Glass J.I."/>
            <person name="Rusch D."/>
            <person name="Podicherti R."/>
            <person name="Tsui H.-C.T."/>
            <person name="Winkler M.E."/>
        </authorList>
    </citation>
    <scope>NUCLEOTIDE SEQUENCE</scope>
</reference>
<feature type="region of interest" description="Disordered" evidence="1">
    <location>
        <begin position="1"/>
        <end position="54"/>
    </location>
</feature>
<organism evidence="2">
    <name type="scientific">marine metagenome</name>
    <dbReference type="NCBI Taxonomy" id="408172"/>
    <lineage>
        <taxon>unclassified sequences</taxon>
        <taxon>metagenomes</taxon>
        <taxon>ecological metagenomes</taxon>
    </lineage>
</organism>
<protein>
    <submittedName>
        <fullName evidence="2">Uncharacterized protein</fullName>
    </submittedName>
</protein>
<feature type="non-terminal residue" evidence="2">
    <location>
        <position position="54"/>
    </location>
</feature>
<sequence length="54" mass="5871">VTRHLRAISQDVPGHQCRRAAEDGNRTQLAQSPEVRASDTTVGDVTDDEHLASC</sequence>
<dbReference type="EMBL" id="UINC01064646">
    <property type="protein sequence ID" value="SVB93509.1"/>
    <property type="molecule type" value="Genomic_DNA"/>
</dbReference>